<dbReference type="Gene3D" id="1.10.630.10">
    <property type="entry name" value="Cytochrome P450"/>
    <property type="match status" value="1"/>
</dbReference>
<organism evidence="10 11">
    <name type="scientific">Fusarium oxysporum NRRL 32931</name>
    <dbReference type="NCBI Taxonomy" id="660029"/>
    <lineage>
        <taxon>Eukaryota</taxon>
        <taxon>Fungi</taxon>
        <taxon>Dikarya</taxon>
        <taxon>Ascomycota</taxon>
        <taxon>Pezizomycotina</taxon>
        <taxon>Sordariomycetes</taxon>
        <taxon>Hypocreomycetidae</taxon>
        <taxon>Hypocreales</taxon>
        <taxon>Nectriaceae</taxon>
        <taxon>Fusarium</taxon>
        <taxon>Fusarium oxysporum species complex</taxon>
    </lineage>
</organism>
<reference evidence="10 11" key="1">
    <citation type="submission" date="2011-06" db="EMBL/GenBank/DDBJ databases">
        <title>The Genome Sequence of Fusarium oxysporum FOSC 3-a.</title>
        <authorList>
            <consortium name="The Broad Institute Genome Sequencing Platform"/>
            <person name="Ma L.-J."/>
            <person name="Gale L.R."/>
            <person name="Schwartz D.C."/>
            <person name="Zhou S."/>
            <person name="Corby-Kistler H."/>
            <person name="Young S.K."/>
            <person name="Zeng Q."/>
            <person name="Gargeya S."/>
            <person name="Fitzgerald M."/>
            <person name="Haas B."/>
            <person name="Abouelleil A."/>
            <person name="Alvarado L."/>
            <person name="Arachchi H.M."/>
            <person name="Berlin A."/>
            <person name="Brown A."/>
            <person name="Chapman S.B."/>
            <person name="Chen Z."/>
            <person name="Dunbar C."/>
            <person name="Freedman E."/>
            <person name="Gearin G."/>
            <person name="Gellesch M."/>
            <person name="Goldberg J."/>
            <person name="Griggs A."/>
            <person name="Gujja S."/>
            <person name="Heiman D."/>
            <person name="Howarth C."/>
            <person name="Larson L."/>
            <person name="Lui A."/>
            <person name="MacDonald P.J.P."/>
            <person name="Mehta T."/>
            <person name="Montmayeur A."/>
            <person name="Murphy C."/>
            <person name="Neiman D."/>
            <person name="Pearson M."/>
            <person name="Priest M."/>
            <person name="Roberts A."/>
            <person name="Saif S."/>
            <person name="Shea T."/>
            <person name="Shenoy N."/>
            <person name="Sisk P."/>
            <person name="Stolte C."/>
            <person name="Sykes S."/>
            <person name="Wortman J."/>
            <person name="Nusbaum C."/>
            <person name="Birren B."/>
        </authorList>
    </citation>
    <scope>NUCLEOTIDE SEQUENCE [LARGE SCALE GENOMIC DNA]</scope>
    <source>
        <strain evidence="11">FOSC 3-a</strain>
    </source>
</reference>
<evidence type="ECO:0000256" key="1">
    <source>
        <dbReference type="ARBA" id="ARBA00001971"/>
    </source>
</evidence>
<keyword evidence="6 8" id="KW-0408">Iron</keyword>
<feature type="binding site" description="axial binding residue" evidence="8">
    <location>
        <position position="425"/>
    </location>
    <ligand>
        <name>heme</name>
        <dbReference type="ChEBI" id="CHEBI:30413"/>
    </ligand>
    <ligandPart>
        <name>Fe</name>
        <dbReference type="ChEBI" id="CHEBI:18248"/>
    </ligandPart>
</feature>
<comment type="similarity">
    <text evidence="2 9">Belongs to the cytochrome P450 family.</text>
</comment>
<keyword evidence="7 9" id="KW-0503">Monooxygenase</keyword>
<dbReference type="HOGENOM" id="CLU_001570_14_11_1"/>
<dbReference type="CDD" id="cd11058">
    <property type="entry name" value="CYP60B-like"/>
    <property type="match status" value="1"/>
</dbReference>
<dbReference type="InterPro" id="IPR050121">
    <property type="entry name" value="Cytochrome_P450_monoxygenase"/>
</dbReference>
<dbReference type="PRINTS" id="PR00385">
    <property type="entry name" value="P450"/>
</dbReference>
<dbReference type="InterPro" id="IPR002401">
    <property type="entry name" value="Cyt_P450_E_grp-I"/>
</dbReference>
<keyword evidence="3 8" id="KW-0349">Heme</keyword>
<dbReference type="FunFam" id="1.10.630.10:FF:000047">
    <property type="entry name" value="Cytochrome P450 monooxygenase"/>
    <property type="match status" value="1"/>
</dbReference>
<dbReference type="InterPro" id="IPR036396">
    <property type="entry name" value="Cyt_P450_sf"/>
</dbReference>
<sequence length="483" mass="55496">MGQTVGYFAWFAVYNLFISPLRHFPGPKLWAISQLPYARMYMSGLGHRKILDMHQKYGYAVRVAPNQVSLVGPDAWKDTMGHRKYGQDENGKDPVFYKANIHSILGADREDHARMRRVFSHAFSMQGMLEQEPLISRYIDLLFERLKQNSNAGSKPVDVVKWYNYTTFDVVGDLAFGEPFGCLETSEYHPWVALIFDSVKETMLAVLVRRIWPYLDTLGDVFRGKNRKMKRAERVELTNMKITKRMSLGVSRPDFMETMITENQSGQKKMTMQEIRATTDTLIIAGSETTATALSGVTFYLCKNPNVLAKLTDEIRSSFASEGEVTLLSVQKLKYMLAVLDESMRLFPPFPGPLPRSAKAGGDVICGKFVPSGTVLNIWQWAMYHHPDNFTMQDSFVPERWLGDKRFINDRKDAFQPFSHGARNCIGRNLAYAEMRLILARLLWNFNIKLAEESEHWDESSMTYTMWQKGPLHVYLTPRQVEE</sequence>
<evidence type="ECO:0000256" key="7">
    <source>
        <dbReference type="ARBA" id="ARBA00023033"/>
    </source>
</evidence>
<keyword evidence="5 9" id="KW-0560">Oxidoreductase</keyword>
<dbReference type="GO" id="GO:0016705">
    <property type="term" value="F:oxidoreductase activity, acting on paired donors, with incorporation or reduction of molecular oxygen"/>
    <property type="evidence" value="ECO:0007669"/>
    <property type="project" value="InterPro"/>
</dbReference>
<dbReference type="InterPro" id="IPR001128">
    <property type="entry name" value="Cyt_P450"/>
</dbReference>
<protein>
    <submittedName>
        <fullName evidence="10">Uncharacterized protein</fullName>
    </submittedName>
</protein>
<dbReference type="GO" id="GO:0004497">
    <property type="term" value="F:monooxygenase activity"/>
    <property type="evidence" value="ECO:0007669"/>
    <property type="project" value="UniProtKB-KW"/>
</dbReference>
<dbReference type="PROSITE" id="PS00086">
    <property type="entry name" value="CYTOCHROME_P450"/>
    <property type="match status" value="1"/>
</dbReference>
<dbReference type="Pfam" id="PF00067">
    <property type="entry name" value="p450"/>
    <property type="match status" value="1"/>
</dbReference>
<gene>
    <name evidence="10" type="ORF">FOYG_17461</name>
</gene>
<dbReference type="OrthoDB" id="1470350at2759"/>
<comment type="cofactor">
    <cofactor evidence="1 8">
        <name>heme</name>
        <dbReference type="ChEBI" id="CHEBI:30413"/>
    </cofactor>
</comment>
<dbReference type="EMBL" id="JH717873">
    <property type="protein sequence ID" value="EWY79383.1"/>
    <property type="molecule type" value="Genomic_DNA"/>
</dbReference>
<evidence type="ECO:0000313" key="10">
    <source>
        <dbReference type="EMBL" id="EWY79383.1"/>
    </source>
</evidence>
<dbReference type="PANTHER" id="PTHR24305:SF29">
    <property type="entry name" value="BENZOATE-PARA-HYDROXYLASE"/>
    <property type="match status" value="1"/>
</dbReference>
<dbReference type="GO" id="GO:0005506">
    <property type="term" value="F:iron ion binding"/>
    <property type="evidence" value="ECO:0007669"/>
    <property type="project" value="InterPro"/>
</dbReference>
<evidence type="ECO:0000256" key="2">
    <source>
        <dbReference type="ARBA" id="ARBA00010617"/>
    </source>
</evidence>
<dbReference type="PRINTS" id="PR00463">
    <property type="entry name" value="EP450I"/>
</dbReference>
<evidence type="ECO:0000256" key="9">
    <source>
        <dbReference type="RuleBase" id="RU000461"/>
    </source>
</evidence>
<dbReference type="InterPro" id="IPR017972">
    <property type="entry name" value="Cyt_P450_CS"/>
</dbReference>
<evidence type="ECO:0000256" key="6">
    <source>
        <dbReference type="ARBA" id="ARBA00023004"/>
    </source>
</evidence>
<keyword evidence="4 8" id="KW-0479">Metal-binding</keyword>
<dbReference type="AlphaFoldDB" id="W9H9X6"/>
<evidence type="ECO:0000256" key="5">
    <source>
        <dbReference type="ARBA" id="ARBA00023002"/>
    </source>
</evidence>
<accession>W9H9X6</accession>
<dbReference type="SUPFAM" id="SSF48264">
    <property type="entry name" value="Cytochrome P450"/>
    <property type="match status" value="1"/>
</dbReference>
<evidence type="ECO:0000256" key="8">
    <source>
        <dbReference type="PIRSR" id="PIRSR602401-1"/>
    </source>
</evidence>
<proteinExistence type="inferred from homology"/>
<evidence type="ECO:0000256" key="4">
    <source>
        <dbReference type="ARBA" id="ARBA00022723"/>
    </source>
</evidence>
<dbReference type="GO" id="GO:0009403">
    <property type="term" value="P:toxin biosynthetic process"/>
    <property type="evidence" value="ECO:0007669"/>
    <property type="project" value="UniProtKB-ARBA"/>
</dbReference>
<name>W9H9X6_FUSOX</name>
<dbReference type="Proteomes" id="UP000030753">
    <property type="component" value="Unassembled WGS sequence"/>
</dbReference>
<dbReference type="GO" id="GO:0020037">
    <property type="term" value="F:heme binding"/>
    <property type="evidence" value="ECO:0007669"/>
    <property type="project" value="InterPro"/>
</dbReference>
<evidence type="ECO:0000313" key="11">
    <source>
        <dbReference type="Proteomes" id="UP000030753"/>
    </source>
</evidence>
<evidence type="ECO:0000256" key="3">
    <source>
        <dbReference type="ARBA" id="ARBA00022617"/>
    </source>
</evidence>
<dbReference type="PANTHER" id="PTHR24305">
    <property type="entry name" value="CYTOCHROME P450"/>
    <property type="match status" value="1"/>
</dbReference>